<evidence type="ECO:0000256" key="3">
    <source>
        <dbReference type="ARBA" id="ARBA00022448"/>
    </source>
</evidence>
<evidence type="ECO:0000256" key="2">
    <source>
        <dbReference type="ARBA" id="ARBA00006375"/>
    </source>
</evidence>
<dbReference type="PROSITE" id="PS50920">
    <property type="entry name" value="SOLCAR"/>
    <property type="match status" value="3"/>
</dbReference>
<keyword evidence="4 10" id="KW-0812">Transmembrane</keyword>
<evidence type="ECO:0000313" key="13">
    <source>
        <dbReference type="EMBL" id="JAC50018.1"/>
    </source>
</evidence>
<dbReference type="Pfam" id="PF00153">
    <property type="entry name" value="Mito_carr"/>
    <property type="match status" value="3"/>
</dbReference>
<feature type="repeat" description="Solcar" evidence="10">
    <location>
        <begin position="2"/>
        <end position="91"/>
    </location>
</feature>
<feature type="repeat" description="Solcar" evidence="10">
    <location>
        <begin position="203"/>
        <end position="294"/>
    </location>
</feature>
<dbReference type="RefSeq" id="XP_011205478.2">
    <property type="nucleotide sequence ID" value="XM_011207176.4"/>
</dbReference>
<dbReference type="KEGG" id="bdr:105227692"/>
<dbReference type="InterPro" id="IPR023395">
    <property type="entry name" value="MCP_dom_sf"/>
</dbReference>
<comment type="subcellular location">
    <subcellularLocation>
        <location evidence="1">Mitochondrion inner membrane</location>
        <topology evidence="1">Multi-pass membrane protein</topology>
    </subcellularLocation>
</comment>
<feature type="transmembrane region" description="Helical" evidence="12">
    <location>
        <begin position="107"/>
        <end position="127"/>
    </location>
</feature>
<proteinExistence type="inferred from homology"/>
<evidence type="ECO:0000256" key="9">
    <source>
        <dbReference type="ARBA" id="ARBA00023136"/>
    </source>
</evidence>
<dbReference type="PANTHER" id="PTHR45928">
    <property type="entry name" value="RE38146P"/>
    <property type="match status" value="1"/>
</dbReference>
<gene>
    <name evidence="13" type="primary">S2535</name>
</gene>
<name>A0A034W8B6_BACDO</name>
<evidence type="ECO:0000256" key="5">
    <source>
        <dbReference type="ARBA" id="ARBA00022737"/>
    </source>
</evidence>
<protein>
    <submittedName>
        <fullName evidence="13">Solute carrier family 25 member 35</fullName>
    </submittedName>
</protein>
<evidence type="ECO:0000256" key="12">
    <source>
        <dbReference type="SAM" id="Phobius"/>
    </source>
</evidence>
<evidence type="ECO:0000256" key="11">
    <source>
        <dbReference type="RuleBase" id="RU000488"/>
    </source>
</evidence>
<evidence type="ECO:0000256" key="4">
    <source>
        <dbReference type="ARBA" id="ARBA00022692"/>
    </source>
</evidence>
<feature type="repeat" description="Solcar" evidence="10">
    <location>
        <begin position="101"/>
        <end position="194"/>
    </location>
</feature>
<dbReference type="InterPro" id="IPR018108">
    <property type="entry name" value="MCP_transmembrane"/>
</dbReference>
<keyword evidence="9 10" id="KW-0472">Membrane</keyword>
<dbReference type="EMBL" id="GAKP01008934">
    <property type="protein sequence ID" value="JAC50018.1"/>
    <property type="molecule type" value="Transcribed_RNA"/>
</dbReference>
<accession>A0A034W8B6</accession>
<sequence>MSDFIIGGLASVGTILFTNPLEVIKTRLQLQGELAVRGTYDVRYRGIVHAFVTVIKNDGWTGLQKGLVPAMYFQFTINSIRLGMYNAAVNRQWTRTKDGGESFGLGLFWGAAGGAVGAYCASPFLMIKTQLQSQAAKNVAVGYQHHHTGMFNAMKQIYLSGGLAALWRGSIASIPRASIGSGAQIATFGKTKSMLREHNLVVQPTLNSMCAAFLAGCVVTLAITPPDVISTRLYNQGLDANGKGLLYSGWWDCFFKIARSEGLYGLYKGFWASYLRFAPHSVLLLVFFDELLALKQKYQMRHKTVNKA</sequence>
<keyword evidence="3 11" id="KW-0813">Transport</keyword>
<feature type="transmembrane region" description="Helical" evidence="12">
    <location>
        <begin position="200"/>
        <end position="223"/>
    </location>
</feature>
<dbReference type="GO" id="GO:0005743">
    <property type="term" value="C:mitochondrial inner membrane"/>
    <property type="evidence" value="ECO:0007669"/>
    <property type="project" value="UniProtKB-SubCell"/>
</dbReference>
<keyword evidence="8" id="KW-0496">Mitochondrion</keyword>
<evidence type="ECO:0000256" key="10">
    <source>
        <dbReference type="PROSITE-ProRule" id="PRU00282"/>
    </source>
</evidence>
<dbReference type="SUPFAM" id="SSF103506">
    <property type="entry name" value="Mitochondrial carrier"/>
    <property type="match status" value="1"/>
</dbReference>
<reference evidence="13" key="1">
    <citation type="journal article" date="2014" name="BMC Genomics">
        <title>Characterizing the developmental transcriptome of the oriental fruit fly, Bactrocera dorsalis (Diptera: Tephritidae) through comparative genomic analysis with Drosophila melanogaster utilizing modENCODE datasets.</title>
        <authorList>
            <person name="Geib S.M."/>
            <person name="Calla B."/>
            <person name="Hall B."/>
            <person name="Hou S."/>
            <person name="Manoukis N.C."/>
        </authorList>
    </citation>
    <scope>NUCLEOTIDE SEQUENCE</scope>
    <source>
        <strain evidence="13">Punador</strain>
    </source>
</reference>
<evidence type="ECO:0000256" key="1">
    <source>
        <dbReference type="ARBA" id="ARBA00004448"/>
    </source>
</evidence>
<dbReference type="AlphaFoldDB" id="A0A034W8B6"/>
<keyword evidence="5" id="KW-0677">Repeat</keyword>
<comment type="similarity">
    <text evidence="2 11">Belongs to the mitochondrial carrier (TC 2.A.29) family.</text>
</comment>
<feature type="transmembrane region" description="Helical" evidence="12">
    <location>
        <begin position="274"/>
        <end position="294"/>
    </location>
</feature>
<keyword evidence="7 12" id="KW-1133">Transmembrane helix</keyword>
<dbReference type="PANTHER" id="PTHR45928:SF1">
    <property type="entry name" value="RE38146P"/>
    <property type="match status" value="1"/>
</dbReference>
<dbReference type="OrthoDB" id="6703404at2759"/>
<keyword evidence="6" id="KW-0999">Mitochondrion inner membrane</keyword>
<dbReference type="InterPro" id="IPR051508">
    <property type="entry name" value="Mito_Carrier_Antiporter"/>
</dbReference>
<evidence type="ECO:0000256" key="8">
    <source>
        <dbReference type="ARBA" id="ARBA00023128"/>
    </source>
</evidence>
<evidence type="ECO:0000256" key="7">
    <source>
        <dbReference type="ARBA" id="ARBA00022989"/>
    </source>
</evidence>
<evidence type="ECO:0000256" key="6">
    <source>
        <dbReference type="ARBA" id="ARBA00022792"/>
    </source>
</evidence>
<dbReference type="Gene3D" id="1.50.40.10">
    <property type="entry name" value="Mitochondrial carrier domain"/>
    <property type="match status" value="1"/>
</dbReference>
<organism evidence="13">
    <name type="scientific">Bactrocera dorsalis</name>
    <name type="common">Oriental fruit fly</name>
    <name type="synonym">Dacus dorsalis</name>
    <dbReference type="NCBI Taxonomy" id="27457"/>
    <lineage>
        <taxon>Eukaryota</taxon>
        <taxon>Metazoa</taxon>
        <taxon>Ecdysozoa</taxon>
        <taxon>Arthropoda</taxon>
        <taxon>Hexapoda</taxon>
        <taxon>Insecta</taxon>
        <taxon>Pterygota</taxon>
        <taxon>Neoptera</taxon>
        <taxon>Endopterygota</taxon>
        <taxon>Diptera</taxon>
        <taxon>Brachycera</taxon>
        <taxon>Muscomorpha</taxon>
        <taxon>Tephritoidea</taxon>
        <taxon>Tephritidae</taxon>
        <taxon>Bactrocera</taxon>
        <taxon>Bactrocera</taxon>
    </lineage>
</organism>